<dbReference type="AlphaFoldDB" id="A0AAX6GF66"/>
<dbReference type="EMBL" id="JANAVB010020400">
    <property type="protein sequence ID" value="KAJ6827133.1"/>
    <property type="molecule type" value="Genomic_DNA"/>
</dbReference>
<name>A0AAX6GF66_IRIPA</name>
<evidence type="ECO:0000256" key="1">
    <source>
        <dbReference type="SAM" id="MobiDB-lite"/>
    </source>
</evidence>
<sequence>MAELGRHRILKPMTAQQNRPVPVPGPSASTARRQRATTNSFPSR</sequence>
<reference evidence="2" key="1">
    <citation type="journal article" date="2023" name="GigaByte">
        <title>Genome assembly of the bearded iris, Iris pallida Lam.</title>
        <authorList>
            <person name="Bruccoleri R.E."/>
            <person name="Oakeley E.J."/>
            <person name="Faust A.M.E."/>
            <person name="Altorfer M."/>
            <person name="Dessus-Babus S."/>
            <person name="Burckhardt D."/>
            <person name="Oertli M."/>
            <person name="Naumann U."/>
            <person name="Petersen F."/>
            <person name="Wong J."/>
        </authorList>
    </citation>
    <scope>NUCLEOTIDE SEQUENCE</scope>
    <source>
        <strain evidence="2">GSM-AAB239-AS_SAM_17_03QT</strain>
    </source>
</reference>
<protein>
    <submittedName>
        <fullName evidence="2">Uncharacterized protein</fullName>
    </submittedName>
</protein>
<proteinExistence type="predicted"/>
<evidence type="ECO:0000313" key="3">
    <source>
        <dbReference type="Proteomes" id="UP001140949"/>
    </source>
</evidence>
<keyword evidence="3" id="KW-1185">Reference proteome</keyword>
<comment type="caution">
    <text evidence="2">The sequence shown here is derived from an EMBL/GenBank/DDBJ whole genome shotgun (WGS) entry which is preliminary data.</text>
</comment>
<feature type="region of interest" description="Disordered" evidence="1">
    <location>
        <begin position="1"/>
        <end position="44"/>
    </location>
</feature>
<feature type="compositionally biased region" description="Polar residues" evidence="1">
    <location>
        <begin position="27"/>
        <end position="44"/>
    </location>
</feature>
<accession>A0AAX6GF66</accession>
<dbReference type="Proteomes" id="UP001140949">
    <property type="component" value="Unassembled WGS sequence"/>
</dbReference>
<organism evidence="2 3">
    <name type="scientific">Iris pallida</name>
    <name type="common">Sweet iris</name>
    <dbReference type="NCBI Taxonomy" id="29817"/>
    <lineage>
        <taxon>Eukaryota</taxon>
        <taxon>Viridiplantae</taxon>
        <taxon>Streptophyta</taxon>
        <taxon>Embryophyta</taxon>
        <taxon>Tracheophyta</taxon>
        <taxon>Spermatophyta</taxon>
        <taxon>Magnoliopsida</taxon>
        <taxon>Liliopsida</taxon>
        <taxon>Asparagales</taxon>
        <taxon>Iridaceae</taxon>
        <taxon>Iridoideae</taxon>
        <taxon>Irideae</taxon>
        <taxon>Iris</taxon>
    </lineage>
</organism>
<reference evidence="2" key="2">
    <citation type="submission" date="2023-04" db="EMBL/GenBank/DDBJ databases">
        <authorList>
            <person name="Bruccoleri R.E."/>
            <person name="Oakeley E.J."/>
            <person name="Faust A.-M."/>
            <person name="Dessus-Babus S."/>
            <person name="Altorfer M."/>
            <person name="Burckhardt D."/>
            <person name="Oertli M."/>
            <person name="Naumann U."/>
            <person name="Petersen F."/>
            <person name="Wong J."/>
        </authorList>
    </citation>
    <scope>NUCLEOTIDE SEQUENCE</scope>
    <source>
        <strain evidence="2">GSM-AAB239-AS_SAM_17_03QT</strain>
        <tissue evidence="2">Leaf</tissue>
    </source>
</reference>
<evidence type="ECO:0000313" key="2">
    <source>
        <dbReference type="EMBL" id="KAJ6827133.1"/>
    </source>
</evidence>
<gene>
    <name evidence="2" type="ORF">M6B38_367800</name>
</gene>